<evidence type="ECO:0000313" key="4">
    <source>
        <dbReference type="Proteomes" id="UP000018001"/>
    </source>
</evidence>
<feature type="transmembrane region" description="Helical" evidence="2">
    <location>
        <begin position="283"/>
        <end position="303"/>
    </location>
</feature>
<protein>
    <submittedName>
        <fullName evidence="3">Uncharacterized protein</fullName>
    </submittedName>
</protein>
<evidence type="ECO:0000313" key="3">
    <source>
        <dbReference type="EMBL" id="GAD96706.1"/>
    </source>
</evidence>
<feature type="transmembrane region" description="Helical" evidence="2">
    <location>
        <begin position="175"/>
        <end position="196"/>
    </location>
</feature>
<gene>
    <name evidence="3" type="ORF">PVAR5_5370</name>
</gene>
<evidence type="ECO:0000256" key="1">
    <source>
        <dbReference type="SAM" id="MobiDB-lite"/>
    </source>
</evidence>
<sequence>MPSRKSTVSNLTKASRKTSAKESTPQSHSEGIPAPARFVLVVLSSLVLSSALFTATSVVTIGDLGFVSKHLETWWEVGGLIAWRAVELGLAWVLGFDGRDVAFFTLITHLPTFSLLSSFYGVRPTTTLTSMAITLVSNTVPFILLRGTRWVHNLNEAPVHAVSNRLILQDTPTTIYTSVAASAIYAVFLYTSFSTWLPAFLVVHFEDIPDIRTAHAGPAGLPVLFLSLIPLGYAARDFLFVSSTGWTDAPDAAKTDAVVEGEFLVSQLYRKTWGSFFPKTKILVSRTVLLAAIVLLNTVIQVAGTVKGVDVEGAAAWGSIWAAATVAIGATFGWIERVDGV</sequence>
<keyword evidence="2" id="KW-1133">Transmembrane helix</keyword>
<dbReference type="HOGENOM" id="CLU_042059_1_0_1"/>
<evidence type="ECO:0000256" key="2">
    <source>
        <dbReference type="SAM" id="Phobius"/>
    </source>
</evidence>
<feature type="transmembrane region" description="Helical" evidence="2">
    <location>
        <begin position="38"/>
        <end position="61"/>
    </location>
</feature>
<dbReference type="EMBL" id="BAUL01000173">
    <property type="protein sequence ID" value="GAD96706.1"/>
    <property type="molecule type" value="Genomic_DNA"/>
</dbReference>
<dbReference type="InParanoid" id="V5G3X2"/>
<name>V5G3X2_BYSSN</name>
<keyword evidence="4" id="KW-1185">Reference proteome</keyword>
<dbReference type="Proteomes" id="UP000018001">
    <property type="component" value="Unassembled WGS sequence"/>
</dbReference>
<comment type="caution">
    <text evidence="3">The sequence shown here is derived from an EMBL/GenBank/DDBJ whole genome shotgun (WGS) entry which is preliminary data.</text>
</comment>
<feature type="transmembrane region" description="Helical" evidence="2">
    <location>
        <begin position="315"/>
        <end position="335"/>
    </location>
</feature>
<feature type="region of interest" description="Disordered" evidence="1">
    <location>
        <begin position="1"/>
        <end position="30"/>
    </location>
</feature>
<dbReference type="eggNOG" id="ENOG502RZT9">
    <property type="taxonomic scope" value="Eukaryota"/>
</dbReference>
<feature type="transmembrane region" description="Helical" evidence="2">
    <location>
        <begin position="101"/>
        <end position="122"/>
    </location>
</feature>
<feature type="transmembrane region" description="Helical" evidence="2">
    <location>
        <begin position="216"/>
        <end position="235"/>
    </location>
</feature>
<dbReference type="AlphaFoldDB" id="V5G3X2"/>
<keyword evidence="2" id="KW-0472">Membrane</keyword>
<reference evidence="4" key="1">
    <citation type="journal article" date="2014" name="Genome Announc.">
        <title>Draft genome sequence of the formaldehyde-resistant fungus Byssochlamys spectabilis No. 5 (anamorph Paecilomyces variotii No. 5) (NBRC109023).</title>
        <authorList>
            <person name="Oka T."/>
            <person name="Ekino K."/>
            <person name="Fukuda K."/>
            <person name="Nomura Y."/>
        </authorList>
    </citation>
    <scope>NUCLEOTIDE SEQUENCE [LARGE SCALE GENOMIC DNA]</scope>
    <source>
        <strain evidence="4">No. 5 / NBRC 109023</strain>
    </source>
</reference>
<organism evidence="3 4">
    <name type="scientific">Byssochlamys spectabilis (strain No. 5 / NBRC 109023)</name>
    <name type="common">Paecilomyces variotii</name>
    <dbReference type="NCBI Taxonomy" id="1356009"/>
    <lineage>
        <taxon>Eukaryota</taxon>
        <taxon>Fungi</taxon>
        <taxon>Dikarya</taxon>
        <taxon>Ascomycota</taxon>
        <taxon>Pezizomycotina</taxon>
        <taxon>Eurotiomycetes</taxon>
        <taxon>Eurotiomycetidae</taxon>
        <taxon>Eurotiales</taxon>
        <taxon>Thermoascaceae</taxon>
        <taxon>Paecilomyces</taxon>
    </lineage>
</organism>
<feature type="compositionally biased region" description="Polar residues" evidence="1">
    <location>
        <begin position="1"/>
        <end position="13"/>
    </location>
</feature>
<keyword evidence="2" id="KW-0812">Transmembrane</keyword>
<dbReference type="OrthoDB" id="5394254at2759"/>
<proteinExistence type="predicted"/>
<accession>V5G3X2</accession>